<dbReference type="EMBL" id="BARS01043501">
    <property type="protein sequence ID" value="GAG40138.1"/>
    <property type="molecule type" value="Genomic_DNA"/>
</dbReference>
<protein>
    <submittedName>
        <fullName evidence="1">Uncharacterized protein</fullName>
    </submittedName>
</protein>
<gene>
    <name evidence="1" type="ORF">S01H1_65849</name>
</gene>
<sequence>LNNILMPDCLNTPENAFDYAISFYKGFLLFLDKEIGVEKRIELIRKFYKDNNIELHHPLY</sequence>
<accession>X0XU35</accession>
<name>X0XU35_9ZZZZ</name>
<dbReference type="AlphaFoldDB" id="X0XU35"/>
<proteinExistence type="predicted"/>
<reference evidence="1" key="1">
    <citation type="journal article" date="2014" name="Front. Microbiol.">
        <title>High frequency of phylogenetically diverse reductive dehalogenase-homologous genes in deep subseafloor sedimentary metagenomes.</title>
        <authorList>
            <person name="Kawai M."/>
            <person name="Futagami T."/>
            <person name="Toyoda A."/>
            <person name="Takaki Y."/>
            <person name="Nishi S."/>
            <person name="Hori S."/>
            <person name="Arai W."/>
            <person name="Tsubouchi T."/>
            <person name="Morono Y."/>
            <person name="Uchiyama I."/>
            <person name="Ito T."/>
            <person name="Fujiyama A."/>
            <person name="Inagaki F."/>
            <person name="Takami H."/>
        </authorList>
    </citation>
    <scope>NUCLEOTIDE SEQUENCE</scope>
    <source>
        <strain evidence="1">Expedition CK06-06</strain>
    </source>
</reference>
<comment type="caution">
    <text evidence="1">The sequence shown here is derived from an EMBL/GenBank/DDBJ whole genome shotgun (WGS) entry which is preliminary data.</text>
</comment>
<evidence type="ECO:0000313" key="1">
    <source>
        <dbReference type="EMBL" id="GAG40138.1"/>
    </source>
</evidence>
<feature type="non-terminal residue" evidence="1">
    <location>
        <position position="1"/>
    </location>
</feature>
<organism evidence="1">
    <name type="scientific">marine sediment metagenome</name>
    <dbReference type="NCBI Taxonomy" id="412755"/>
    <lineage>
        <taxon>unclassified sequences</taxon>
        <taxon>metagenomes</taxon>
        <taxon>ecological metagenomes</taxon>
    </lineage>
</organism>